<gene>
    <name evidence="3" type="ORF">CEPIT_LOCUS40082</name>
</gene>
<evidence type="ECO:0000256" key="2">
    <source>
        <dbReference type="SAM" id="SignalP"/>
    </source>
</evidence>
<keyword evidence="4" id="KW-1185">Reference proteome</keyword>
<keyword evidence="2" id="KW-0732">Signal</keyword>
<name>A0AAV0G4A1_9ASTE</name>
<evidence type="ECO:0000313" key="3">
    <source>
        <dbReference type="EMBL" id="CAH9142672.1"/>
    </source>
</evidence>
<organism evidence="3 4">
    <name type="scientific">Cuscuta epithymum</name>
    <dbReference type="NCBI Taxonomy" id="186058"/>
    <lineage>
        <taxon>Eukaryota</taxon>
        <taxon>Viridiplantae</taxon>
        <taxon>Streptophyta</taxon>
        <taxon>Embryophyta</taxon>
        <taxon>Tracheophyta</taxon>
        <taxon>Spermatophyta</taxon>
        <taxon>Magnoliopsida</taxon>
        <taxon>eudicotyledons</taxon>
        <taxon>Gunneridae</taxon>
        <taxon>Pentapetalae</taxon>
        <taxon>asterids</taxon>
        <taxon>lamiids</taxon>
        <taxon>Solanales</taxon>
        <taxon>Convolvulaceae</taxon>
        <taxon>Cuscuteae</taxon>
        <taxon>Cuscuta</taxon>
        <taxon>Cuscuta subgen. Cuscuta</taxon>
    </lineage>
</organism>
<accession>A0AAV0G4A1</accession>
<protein>
    <recommendedName>
        <fullName evidence="5">Secreted protein</fullName>
    </recommendedName>
</protein>
<feature type="chain" id="PRO_5043505222" description="Secreted protein" evidence="2">
    <location>
        <begin position="27"/>
        <end position="151"/>
    </location>
</feature>
<dbReference type="AlphaFoldDB" id="A0AAV0G4A1"/>
<comment type="caution">
    <text evidence="3">The sequence shown here is derived from an EMBL/GenBank/DDBJ whole genome shotgun (WGS) entry which is preliminary data.</text>
</comment>
<reference evidence="3" key="1">
    <citation type="submission" date="2022-07" db="EMBL/GenBank/DDBJ databases">
        <authorList>
            <person name="Macas J."/>
            <person name="Novak P."/>
            <person name="Neumann P."/>
        </authorList>
    </citation>
    <scope>NUCLEOTIDE SEQUENCE</scope>
</reference>
<dbReference type="Proteomes" id="UP001152523">
    <property type="component" value="Unassembled WGS sequence"/>
</dbReference>
<feature type="region of interest" description="Disordered" evidence="1">
    <location>
        <begin position="64"/>
        <end position="96"/>
    </location>
</feature>
<feature type="signal peptide" evidence="2">
    <location>
        <begin position="1"/>
        <end position="26"/>
    </location>
</feature>
<feature type="compositionally biased region" description="Polar residues" evidence="1">
    <location>
        <begin position="64"/>
        <end position="87"/>
    </location>
</feature>
<evidence type="ECO:0000313" key="4">
    <source>
        <dbReference type="Proteomes" id="UP001152523"/>
    </source>
</evidence>
<evidence type="ECO:0000256" key="1">
    <source>
        <dbReference type="SAM" id="MobiDB-lite"/>
    </source>
</evidence>
<dbReference type="EMBL" id="CAMAPF010001044">
    <property type="protein sequence ID" value="CAH9142672.1"/>
    <property type="molecule type" value="Genomic_DNA"/>
</dbReference>
<sequence>MLQPLETFLWVLMLLMILSAPPLTVAVHPPPMMGSGTPLPLGRCKSTTGSHRIWVCLWWRRQPPSSTTTTAQRLQRSTPTVSLDSQQSPPPPPPPACIGFEGGSTPALGAGVGVIPLSSYFENKKSDLDGVFAELQIICVIKDRRMDHFEL</sequence>
<evidence type="ECO:0008006" key="5">
    <source>
        <dbReference type="Google" id="ProtNLM"/>
    </source>
</evidence>
<proteinExistence type="predicted"/>